<evidence type="ECO:0000256" key="2">
    <source>
        <dbReference type="ARBA" id="ARBA00022649"/>
    </source>
</evidence>
<dbReference type="Proteomes" id="UP000176532">
    <property type="component" value="Unassembled WGS sequence"/>
</dbReference>
<gene>
    <name evidence="3" type="ORF">A3C15_03715</name>
</gene>
<evidence type="ECO:0000313" key="3">
    <source>
        <dbReference type="EMBL" id="OGH67519.1"/>
    </source>
</evidence>
<organism evidence="3 4">
    <name type="scientific">Candidatus Magasanikbacteria bacterium RIFCSPHIGHO2_02_FULL_50_9b</name>
    <dbReference type="NCBI Taxonomy" id="1798682"/>
    <lineage>
        <taxon>Bacteria</taxon>
        <taxon>Candidatus Magasanikiibacteriota</taxon>
    </lineage>
</organism>
<dbReference type="Gene3D" id="3.30.2310.20">
    <property type="entry name" value="RelE-like"/>
    <property type="match status" value="1"/>
</dbReference>
<proteinExistence type="inferred from homology"/>
<accession>A0A1F6M7D7</accession>
<dbReference type="EMBL" id="MFQD01000043">
    <property type="protein sequence ID" value="OGH67519.1"/>
    <property type="molecule type" value="Genomic_DNA"/>
</dbReference>
<evidence type="ECO:0000313" key="4">
    <source>
        <dbReference type="Proteomes" id="UP000176532"/>
    </source>
</evidence>
<comment type="caution">
    <text evidence="3">The sequence shown here is derived from an EMBL/GenBank/DDBJ whole genome shotgun (WGS) entry which is preliminary data.</text>
</comment>
<dbReference type="InterPro" id="IPR035093">
    <property type="entry name" value="RelE/ParE_toxin_dom_sf"/>
</dbReference>
<reference evidence="3 4" key="1">
    <citation type="journal article" date="2016" name="Nat. Commun.">
        <title>Thousands of microbial genomes shed light on interconnected biogeochemical processes in an aquifer system.</title>
        <authorList>
            <person name="Anantharaman K."/>
            <person name="Brown C.T."/>
            <person name="Hug L.A."/>
            <person name="Sharon I."/>
            <person name="Castelle C.J."/>
            <person name="Probst A.J."/>
            <person name="Thomas B.C."/>
            <person name="Singh A."/>
            <person name="Wilkins M.J."/>
            <person name="Karaoz U."/>
            <person name="Brodie E.L."/>
            <person name="Williams K.H."/>
            <person name="Hubbard S.S."/>
            <person name="Banfield J.F."/>
        </authorList>
    </citation>
    <scope>NUCLEOTIDE SEQUENCE [LARGE SCALE GENOMIC DNA]</scope>
</reference>
<protein>
    <recommendedName>
        <fullName evidence="5">Addiction module toxin RelE</fullName>
    </recommendedName>
</protein>
<sequence length="98" mass="11636">MEVTLDRKRQYQLLIKPSAQKELHKIPKLHQQRIHAEFDALMRDPFIGKKLSGNLAGVYSVRVWPYRIAYFIVQRKLIILVIAIRHRKDVYQVIEGKL</sequence>
<dbReference type="Pfam" id="PF05016">
    <property type="entry name" value="ParE_toxin"/>
    <property type="match status" value="1"/>
</dbReference>
<dbReference type="PANTHER" id="PTHR35601">
    <property type="entry name" value="TOXIN RELE"/>
    <property type="match status" value="1"/>
</dbReference>
<dbReference type="AlphaFoldDB" id="A0A1F6M7D7"/>
<dbReference type="PANTHER" id="PTHR35601:SF1">
    <property type="entry name" value="TOXIN RELE"/>
    <property type="match status" value="1"/>
</dbReference>
<name>A0A1F6M7D7_9BACT</name>
<dbReference type="STRING" id="1798682.A3C15_03715"/>
<evidence type="ECO:0008006" key="5">
    <source>
        <dbReference type="Google" id="ProtNLM"/>
    </source>
</evidence>
<evidence type="ECO:0000256" key="1">
    <source>
        <dbReference type="ARBA" id="ARBA00006226"/>
    </source>
</evidence>
<comment type="similarity">
    <text evidence="1">Belongs to the RelE toxin family.</text>
</comment>
<keyword evidence="2" id="KW-1277">Toxin-antitoxin system</keyword>
<dbReference type="InterPro" id="IPR007712">
    <property type="entry name" value="RelE/ParE_toxin"/>
</dbReference>
<dbReference type="SUPFAM" id="SSF143011">
    <property type="entry name" value="RelE-like"/>
    <property type="match status" value="1"/>
</dbReference>